<dbReference type="OrthoDB" id="6427176at2759"/>
<dbReference type="Gene3D" id="2.130.10.10">
    <property type="entry name" value="YVTN repeat-like/Quinoprotein amine dehydrogenase"/>
    <property type="match status" value="1"/>
</dbReference>
<dbReference type="Proteomes" id="UP000887013">
    <property type="component" value="Unassembled WGS sequence"/>
</dbReference>
<keyword evidence="3" id="KW-1185">Reference proteome</keyword>
<keyword evidence="1" id="KW-0175">Coiled coil</keyword>
<evidence type="ECO:0000313" key="3">
    <source>
        <dbReference type="Proteomes" id="UP000887013"/>
    </source>
</evidence>
<dbReference type="InterPro" id="IPR015943">
    <property type="entry name" value="WD40/YVTN_repeat-like_dom_sf"/>
</dbReference>
<comment type="caution">
    <text evidence="2">The sequence shown here is derived from an EMBL/GenBank/DDBJ whole genome shotgun (WGS) entry which is preliminary data.</text>
</comment>
<evidence type="ECO:0000313" key="2">
    <source>
        <dbReference type="EMBL" id="GFS75544.1"/>
    </source>
</evidence>
<sequence length="1270" mass="142921">MKDLKQARKNDSFRGNTNQNTKPQKICFVCGGRGESFHFARNCPKRFERNEKEIINHFVTSGIISTPKSSIGCIKSKRGFEDKTSVKSGRVRLKLNYGIKTNIGLDLNCYNMDTNSEVNVAKLLQQLEELKKKKAQRLEKLKKIGYRNRKNIVVTTSEDRNNHSTSFQSNQSILPIHNSGNKPEKSASIVNYCNCSAYLHGSTYKCIQCTATVCFENALSVENNSNFKSQSKSTETYKAEDSENLALCTNVSKIFFKNNNSCASKVTDVFNKNPECYEVLNQNIKDLTNIIAINQTLNSCKVNEQNIRKRSTSECSKNAENCENKKKLKMSENILINTHTPMPHEFISRSSYVLTEKNAENNKNNEYLVSTANYENCIESSLSHNTTCFLSSDVLDVENDKNVLENIKKCVHFEKNFLSQDNPKINTQNMASVVKCANSVLSSVSPINQNDNKVSGNNYSENIVDSPSSLKESCETLQEFKKNNESFAVTDTVLDAIEHVKISKPIDASCCILESFPFEAKKSSYVSKQLDNTHNESSAVEIVISSNLKSDSPTAEVVDNTQSNCVMEENFLIPLVYKKSKLLDSHDSANVDQCEYDEEGDGNHTPSLLDCVITKSHQARIKDSSFISKETSIVVKLNNVNEDGLDPDALTADIDFNSSIESVEVNDTVDNFLTDLKDPECPLLYHNELVILPQNVESHSVVKSNAEICTPDSEVFTIPETELFDSSHSNENDTVIENKVCVNNKPNWEKEKDISAMQRIDSYIIAEFNKASNNQILTNVQNENIVTVADSFNICEPFIPKNIQKCDINNFPEKNIFSETLCGTSNQLHTIQETILLEIEDTEELGSCKEFPVAEGVHVKINPSRQCEHPEVSQSNIQLTYSFHNNIGEAVRDIKLVYFNHSNYAFIQHITWIQAWRQEENKNWIKVFSHKVGKLHLKEMCCSMDDNYLVLVMLLSSDQEYCLQFLLFEKEARVIKLMEHTHWLQNKCSENTVLLCGLEDLKFTTAQGNNESFEVFVHVFNCLEENPRLLTTILGSTTGNLKSMCSIEKLPNALMGTSDTTLYVWHLLEARLVISVQLQPPEPIAIESCIWATIENGLVFFISISEDEQGYGMCQLLAANLATGFCQIVMTYTLQALRKSKIFSDKNVKVIYNEPFIAALCKDGAFLWSVMNEYCCAALEDPDATAMAFGKRNDIIIVGNSTSHSWELMSTGAVFFCTQKNESQSIIRTWQEKGVGAPSVTAAKPKLRVTESLLGWGLGERKPSYMPNPA</sequence>
<feature type="coiled-coil region" evidence="1">
    <location>
        <begin position="113"/>
        <end position="144"/>
    </location>
</feature>
<evidence type="ECO:0000256" key="1">
    <source>
        <dbReference type="SAM" id="Coils"/>
    </source>
</evidence>
<accession>A0A8X6MSI7</accession>
<dbReference type="EMBL" id="BMAW01001775">
    <property type="protein sequence ID" value="GFS75544.1"/>
    <property type="molecule type" value="Genomic_DNA"/>
</dbReference>
<reference evidence="2" key="1">
    <citation type="submission" date="2020-08" db="EMBL/GenBank/DDBJ databases">
        <title>Multicomponent nature underlies the extraordinary mechanical properties of spider dragline silk.</title>
        <authorList>
            <person name="Kono N."/>
            <person name="Nakamura H."/>
            <person name="Mori M."/>
            <person name="Yoshida Y."/>
            <person name="Ohtoshi R."/>
            <person name="Malay A.D."/>
            <person name="Moran D.A.P."/>
            <person name="Tomita M."/>
            <person name="Numata K."/>
            <person name="Arakawa K."/>
        </authorList>
    </citation>
    <scope>NUCLEOTIDE SEQUENCE</scope>
</reference>
<proteinExistence type="predicted"/>
<dbReference type="AlphaFoldDB" id="A0A8X6MSI7"/>
<organism evidence="2 3">
    <name type="scientific">Nephila pilipes</name>
    <name type="common">Giant wood spider</name>
    <name type="synonym">Nephila maculata</name>
    <dbReference type="NCBI Taxonomy" id="299642"/>
    <lineage>
        <taxon>Eukaryota</taxon>
        <taxon>Metazoa</taxon>
        <taxon>Ecdysozoa</taxon>
        <taxon>Arthropoda</taxon>
        <taxon>Chelicerata</taxon>
        <taxon>Arachnida</taxon>
        <taxon>Araneae</taxon>
        <taxon>Araneomorphae</taxon>
        <taxon>Entelegynae</taxon>
        <taxon>Araneoidea</taxon>
        <taxon>Nephilidae</taxon>
        <taxon>Nephila</taxon>
    </lineage>
</organism>
<protein>
    <submittedName>
        <fullName evidence="2">Uncharacterized protein</fullName>
    </submittedName>
</protein>
<name>A0A8X6MSI7_NEPPI</name>
<gene>
    <name evidence="2" type="primary">NCL1_09006</name>
    <name evidence="2" type="ORF">NPIL_210913</name>
</gene>